<protein>
    <submittedName>
        <fullName evidence="5">Thiazolinyl imide reductase</fullName>
    </submittedName>
</protein>
<feature type="region of interest" description="Disordered" evidence="1">
    <location>
        <begin position="367"/>
        <end position="397"/>
    </location>
</feature>
<sequence>MSPPPGPDRPLRTVVAGTNFGRFYLDAVRAHPAFTLVGVLSRGGARSREAADRLGVPCHSAVDDLPEEVDAACVVVPSAVMGGPGTELGQALLRRGVHVLQEHPLHPDELADSLRLARTAGRQFRVNTHYPHVASVRRFLRAAAGLRSRQRVLFVDAASPVHVLAPLLDILGRALGGLRPWRLGDPAPVPEEVRAAADGEAPVRLLHGAVRGVPLTLRVHHQLHPGDRDNHALFWHRVSVGTEGGVLTLADTHGPVLWQPRLHSPRDEGHRLVFRAGPGAEGLALPVSETLDDAPPPRFDEVFSAWWPEAFGIALTEFADAIGAGGDPLRAAGHDLAVFAMWRDLMARLGPPELVRPATPTPLAARDLLGERPAPSPSPGASPVDDPPGAGYDQPAEFFDLGAGEHTSRTGPAVVAALSGLDASAGPLLDVGAGTGLVTRQIADAFPDCEIVATEPAPGMRAILTARLAERADLAARVTVLPEAAHELVLPERLCGAVLCGVLGHLPPGARGDLLRGLAARLPPGAPIVVEVMGLTSPVSMPPTRLRSATLGRLRYEWWMAGEPSGEDRMRLDTTWRVFDGERLVREVRDHYHWYTVGLERLAEESGLALHRPPPPHRTLVPHLGVLRGAERTGVTR</sequence>
<accession>A0A286DVT3</accession>
<organism evidence="5 6">
    <name type="scientific">Streptomyces zhaozhouensis</name>
    <dbReference type="NCBI Taxonomy" id="1300267"/>
    <lineage>
        <taxon>Bacteria</taxon>
        <taxon>Bacillati</taxon>
        <taxon>Actinomycetota</taxon>
        <taxon>Actinomycetes</taxon>
        <taxon>Kitasatosporales</taxon>
        <taxon>Streptomycetaceae</taxon>
        <taxon>Streptomyces</taxon>
    </lineage>
</organism>
<dbReference type="CDD" id="cd02440">
    <property type="entry name" value="AdoMet_MTases"/>
    <property type="match status" value="1"/>
</dbReference>
<dbReference type="EMBL" id="OCNE01000007">
    <property type="protein sequence ID" value="SOD62664.1"/>
    <property type="molecule type" value="Genomic_DNA"/>
</dbReference>
<dbReference type="InterPro" id="IPR036291">
    <property type="entry name" value="NAD(P)-bd_dom_sf"/>
</dbReference>
<dbReference type="InterPro" id="IPR051450">
    <property type="entry name" value="Gfo/Idh/MocA_Oxidoreductases"/>
</dbReference>
<dbReference type="InterPro" id="IPR010091">
    <property type="entry name" value="Thiazolinyl_imide_reductase"/>
</dbReference>
<dbReference type="Gene3D" id="3.40.50.720">
    <property type="entry name" value="NAD(P)-binding Rossmann-like Domain"/>
    <property type="match status" value="1"/>
</dbReference>
<dbReference type="AlphaFoldDB" id="A0A286DVT3"/>
<dbReference type="SUPFAM" id="SSF53335">
    <property type="entry name" value="S-adenosyl-L-methionine-dependent methyltransferases"/>
    <property type="match status" value="1"/>
</dbReference>
<name>A0A286DVT3_9ACTN</name>
<feature type="domain" description="Methyltransferase" evidence="3">
    <location>
        <begin position="429"/>
        <end position="525"/>
    </location>
</feature>
<evidence type="ECO:0000259" key="2">
    <source>
        <dbReference type="Pfam" id="PF01408"/>
    </source>
</evidence>
<dbReference type="Pfam" id="PF01408">
    <property type="entry name" value="GFO_IDH_MocA"/>
    <property type="match status" value="1"/>
</dbReference>
<dbReference type="NCBIfam" id="TIGR01761">
    <property type="entry name" value="thiaz-red"/>
    <property type="match status" value="1"/>
</dbReference>
<dbReference type="Gene3D" id="3.40.50.150">
    <property type="entry name" value="Vaccinia Virus protein VP39"/>
    <property type="match status" value="1"/>
</dbReference>
<feature type="compositionally biased region" description="Low complexity" evidence="1">
    <location>
        <begin position="381"/>
        <end position="391"/>
    </location>
</feature>
<evidence type="ECO:0000259" key="4">
    <source>
        <dbReference type="Pfam" id="PF21390"/>
    </source>
</evidence>
<dbReference type="Gene3D" id="3.30.360.10">
    <property type="entry name" value="Dihydrodipicolinate Reductase, domain 2"/>
    <property type="match status" value="1"/>
</dbReference>
<evidence type="ECO:0000256" key="1">
    <source>
        <dbReference type="SAM" id="MobiDB-lite"/>
    </source>
</evidence>
<dbReference type="Proteomes" id="UP000219072">
    <property type="component" value="Unassembled WGS sequence"/>
</dbReference>
<dbReference type="PANTHER" id="PTHR43377:SF1">
    <property type="entry name" value="BILIVERDIN REDUCTASE A"/>
    <property type="match status" value="1"/>
</dbReference>
<gene>
    <name evidence="5" type="ORF">SAMN06297387_10737</name>
</gene>
<proteinExistence type="predicted"/>
<dbReference type="Pfam" id="PF21390">
    <property type="entry name" value="Irp3-like_C"/>
    <property type="match status" value="1"/>
</dbReference>
<dbReference type="SUPFAM" id="SSF51735">
    <property type="entry name" value="NAD(P)-binding Rossmann-fold domains"/>
    <property type="match status" value="1"/>
</dbReference>
<evidence type="ECO:0000259" key="3">
    <source>
        <dbReference type="Pfam" id="PF13649"/>
    </source>
</evidence>
<dbReference type="RefSeq" id="WP_097231137.1">
    <property type="nucleotide sequence ID" value="NZ_OCNE01000007.1"/>
</dbReference>
<keyword evidence="6" id="KW-1185">Reference proteome</keyword>
<dbReference type="GO" id="GO:0008168">
    <property type="term" value="F:methyltransferase activity"/>
    <property type="evidence" value="ECO:0007669"/>
    <property type="project" value="UniProtKB-ARBA"/>
</dbReference>
<feature type="domain" description="Gfo/Idh/MocA-like oxidoreductase N-terminal" evidence="2">
    <location>
        <begin position="12"/>
        <end position="127"/>
    </location>
</feature>
<evidence type="ECO:0000313" key="6">
    <source>
        <dbReference type="Proteomes" id="UP000219072"/>
    </source>
</evidence>
<dbReference type="OrthoDB" id="9760689at2"/>
<dbReference type="Pfam" id="PF13649">
    <property type="entry name" value="Methyltransf_25"/>
    <property type="match status" value="1"/>
</dbReference>
<dbReference type="InterPro" id="IPR048655">
    <property type="entry name" value="Irp3-like_C"/>
</dbReference>
<dbReference type="InterPro" id="IPR000683">
    <property type="entry name" value="Gfo/Idh/MocA-like_OxRdtase_N"/>
</dbReference>
<feature type="domain" description="Thiazolinyl imine reductase-like C-terminal" evidence="4">
    <location>
        <begin position="154"/>
        <end position="258"/>
    </location>
</feature>
<dbReference type="GO" id="GO:0000166">
    <property type="term" value="F:nucleotide binding"/>
    <property type="evidence" value="ECO:0007669"/>
    <property type="project" value="InterPro"/>
</dbReference>
<dbReference type="InterPro" id="IPR041698">
    <property type="entry name" value="Methyltransf_25"/>
</dbReference>
<dbReference type="PANTHER" id="PTHR43377">
    <property type="entry name" value="BILIVERDIN REDUCTASE A"/>
    <property type="match status" value="1"/>
</dbReference>
<reference evidence="5 6" key="1">
    <citation type="submission" date="2017-09" db="EMBL/GenBank/DDBJ databases">
        <authorList>
            <person name="Ehlers B."/>
            <person name="Leendertz F.H."/>
        </authorList>
    </citation>
    <scope>NUCLEOTIDE SEQUENCE [LARGE SCALE GENOMIC DNA]</scope>
    <source>
        <strain evidence="5 6">CGMCC 4.7095</strain>
    </source>
</reference>
<dbReference type="InterPro" id="IPR029063">
    <property type="entry name" value="SAM-dependent_MTases_sf"/>
</dbReference>
<evidence type="ECO:0000313" key="5">
    <source>
        <dbReference type="EMBL" id="SOD62664.1"/>
    </source>
</evidence>